<evidence type="ECO:0000256" key="3">
    <source>
        <dbReference type="ARBA" id="ARBA00023163"/>
    </source>
</evidence>
<dbReference type="Gene3D" id="1.10.357.10">
    <property type="entry name" value="Tetracycline Repressor, domain 2"/>
    <property type="match status" value="1"/>
</dbReference>
<dbReference type="InterPro" id="IPR036271">
    <property type="entry name" value="Tet_transcr_reg_TetR-rel_C_sf"/>
</dbReference>
<reference evidence="7 8" key="1">
    <citation type="submission" date="2018-11" db="EMBL/GenBank/DDBJ databases">
        <title>Whole genome sequence of Streptomyces paromomycinus NBRC 15454(T).</title>
        <authorList>
            <person name="Komaki H."/>
            <person name="Tamura T."/>
        </authorList>
    </citation>
    <scope>NUCLEOTIDE SEQUENCE [LARGE SCALE GENOMIC DNA]</scope>
    <source>
        <strain evidence="7 8">NBRC 15454</strain>
    </source>
</reference>
<dbReference type="Pfam" id="PF13305">
    <property type="entry name" value="TetR_C_33"/>
    <property type="match status" value="1"/>
</dbReference>
<dbReference type="SUPFAM" id="SSF46689">
    <property type="entry name" value="Homeodomain-like"/>
    <property type="match status" value="1"/>
</dbReference>
<evidence type="ECO:0000256" key="1">
    <source>
        <dbReference type="ARBA" id="ARBA00023015"/>
    </source>
</evidence>
<feature type="DNA-binding region" description="H-T-H motif" evidence="4">
    <location>
        <begin position="38"/>
        <end position="57"/>
    </location>
</feature>
<evidence type="ECO:0000313" key="7">
    <source>
        <dbReference type="EMBL" id="GCD40451.1"/>
    </source>
</evidence>
<keyword evidence="1" id="KW-0805">Transcription regulation</keyword>
<dbReference type="Proteomes" id="UP000286746">
    <property type="component" value="Unassembled WGS sequence"/>
</dbReference>
<keyword evidence="3" id="KW-0804">Transcription</keyword>
<dbReference type="AlphaFoldDB" id="A0A401VTP1"/>
<feature type="compositionally biased region" description="Basic and acidic residues" evidence="5">
    <location>
        <begin position="134"/>
        <end position="145"/>
    </location>
</feature>
<organism evidence="7 8">
    <name type="scientific">Streptomyces paromomycinus</name>
    <name type="common">Streptomyces rimosus subsp. paromomycinus</name>
    <dbReference type="NCBI Taxonomy" id="92743"/>
    <lineage>
        <taxon>Bacteria</taxon>
        <taxon>Bacillati</taxon>
        <taxon>Actinomycetota</taxon>
        <taxon>Actinomycetes</taxon>
        <taxon>Kitasatosporales</taxon>
        <taxon>Streptomycetaceae</taxon>
        <taxon>Streptomyces</taxon>
    </lineage>
</organism>
<evidence type="ECO:0000256" key="5">
    <source>
        <dbReference type="SAM" id="MobiDB-lite"/>
    </source>
</evidence>
<dbReference type="InterPro" id="IPR001647">
    <property type="entry name" value="HTH_TetR"/>
</dbReference>
<protein>
    <submittedName>
        <fullName evidence="7">TetR family transcriptional regulator</fullName>
    </submittedName>
</protein>
<dbReference type="InterPro" id="IPR009057">
    <property type="entry name" value="Homeodomain-like_sf"/>
</dbReference>
<gene>
    <name evidence="7" type="ORF">GKJPGBOP_00100</name>
</gene>
<proteinExistence type="predicted"/>
<dbReference type="PROSITE" id="PS50977">
    <property type="entry name" value="HTH_TETR_2"/>
    <property type="match status" value="1"/>
</dbReference>
<dbReference type="RefSeq" id="WP_125050730.1">
    <property type="nucleotide sequence ID" value="NZ_BHZD01000001.1"/>
</dbReference>
<accession>A0A401VTP1</accession>
<evidence type="ECO:0000256" key="2">
    <source>
        <dbReference type="ARBA" id="ARBA00023125"/>
    </source>
</evidence>
<keyword evidence="8" id="KW-1185">Reference proteome</keyword>
<keyword evidence="2 4" id="KW-0238">DNA-binding</keyword>
<dbReference type="SUPFAM" id="SSF48498">
    <property type="entry name" value="Tetracyclin repressor-like, C-terminal domain"/>
    <property type="match status" value="1"/>
</dbReference>
<evidence type="ECO:0000259" key="6">
    <source>
        <dbReference type="PROSITE" id="PS50977"/>
    </source>
</evidence>
<evidence type="ECO:0000256" key="4">
    <source>
        <dbReference type="PROSITE-ProRule" id="PRU00335"/>
    </source>
</evidence>
<evidence type="ECO:0000313" key="8">
    <source>
        <dbReference type="Proteomes" id="UP000286746"/>
    </source>
</evidence>
<dbReference type="GO" id="GO:0003677">
    <property type="term" value="F:DNA binding"/>
    <property type="evidence" value="ECO:0007669"/>
    <property type="project" value="UniProtKB-UniRule"/>
</dbReference>
<comment type="caution">
    <text evidence="7">The sequence shown here is derived from an EMBL/GenBank/DDBJ whole genome shotgun (WGS) entry which is preliminary data.</text>
</comment>
<name>A0A401VTP1_STREY</name>
<feature type="region of interest" description="Disordered" evidence="5">
    <location>
        <begin position="128"/>
        <end position="149"/>
    </location>
</feature>
<dbReference type="EMBL" id="BHZD01000001">
    <property type="protein sequence ID" value="GCD40451.1"/>
    <property type="molecule type" value="Genomic_DNA"/>
</dbReference>
<dbReference type="InterPro" id="IPR025996">
    <property type="entry name" value="MT1864/Rv1816-like_C"/>
</dbReference>
<feature type="domain" description="HTH tetR-type" evidence="6">
    <location>
        <begin position="15"/>
        <end position="75"/>
    </location>
</feature>
<sequence length="221" mass="23196">MATRTTRTRSSYHHGDLRAALVAAGEELARKGGPGAIVLREVTRTVGVAPNAVYAHFATLAELKIAVSRHALRAMAAAMSVHLGQVPEPADPREAAKVHLREVGRAYVLFALAEPGLFRAAMDDNPASGCVPGEGDRGRGDRASDEPSGPATLLIAALDRLTRAGCLPAEETDAAVMACWATVHGLATLLLNLLPTSSRAEREAAIEAGLHYLLQGLTLRG</sequence>